<keyword evidence="4" id="KW-1185">Reference proteome</keyword>
<evidence type="ECO:0000256" key="1">
    <source>
        <dbReference type="SAM" id="MobiDB-lite"/>
    </source>
</evidence>
<feature type="compositionally biased region" description="Polar residues" evidence="1">
    <location>
        <begin position="298"/>
        <end position="310"/>
    </location>
</feature>
<feature type="region of interest" description="Disordered" evidence="1">
    <location>
        <begin position="769"/>
        <end position="979"/>
    </location>
</feature>
<proteinExistence type="predicted"/>
<dbReference type="Pfam" id="PF15249">
    <property type="entry name" value="GLTSCR1"/>
    <property type="match status" value="1"/>
</dbReference>
<feature type="compositionally biased region" description="Low complexity" evidence="1">
    <location>
        <begin position="834"/>
        <end position="955"/>
    </location>
</feature>
<dbReference type="Proteomes" id="UP000825002">
    <property type="component" value="Unassembled WGS sequence"/>
</dbReference>
<gene>
    <name evidence="3" type="primary">Bicra</name>
    <name evidence="3" type="ORF">GZH46_01405</name>
</gene>
<dbReference type="InterPro" id="IPR015671">
    <property type="entry name" value="GSCR1_dom"/>
</dbReference>
<feature type="region of interest" description="Disordered" evidence="1">
    <location>
        <begin position="236"/>
        <end position="326"/>
    </location>
</feature>
<accession>A0ABQ7S9I1</accession>
<sequence length="1145" mass="125861">MDDGNRCLLDVINDPQLLQSFLESGDSVSSSTSTAAATTVTLTATTSTITHANANVNINNSSNNRASIASANVGAIVDRTTSAPVLDIRLSGPTDSNSDHNNLYQSNSTPNQQFQLDNDFCSNSVQTNDATYKQFNAINDPTSSDNSTTEFRDIQRPDPSTDQVAPSTSSYPSASGSQGCMIEQETASASSDAGSQPVSGASQLTLPVASMQSGPPTYQQGAFQDSQSIANQQSVTPTFTDSNAPNLSQAPRPPKPITVEVRHPTSKNAATPRPPSQPVKRAAKAPRSQARASRAKNPKTTPSPGVQPGNQQTFQTSPQTPQFSNGQLGSQQLLVQNSTPNQQQQQQQMLGPQNQRVIVNRALGPAMAMPGRQQFIQIQTQNGPMYLAIAPNPAMMSQQPQVNMQASSNIGMNGTQMVGNMQQRMPIIASQPMSIAQQMPAPPFNQQQQPRQVLVQSQQPIGSTQRQNSPGPNQQSHHNVRQPQTMQQQPMVMSPQNPGMIVNRTALGHTMAMPARQQFIQIQTQNGPMYLAIAPNPTIMSQQQQVNMQGSNMGMNGTQMVGNMQQRMPIITGQPMSMAQQMPATSFSQQQQQPRQVLVQSQQQIGSPQRQNSPGPNQQSHQPGRQPQMQQQQQQSQQQNQGQTSSTKPSLNLADLLLEHGILPETTPSTNRQQQMVENDQQASPVVNQNFTNQDKPNMPFMMPTDQPNYILSNQTNAPLAIQQPIRIAFGPDGSMILQPQIIGAMPHTGSPQFAPMQTFRPIMTPIISGQTISNSPTESGGSPAPSDSSSNKTPDTKPGTKSTTKPAPKRSRSKKTEVEKFPTLKTPKRRQQLQESQQQQQQLLLIQPQSQPQPTQHLLIQQPSQPQIQPLPQAPLSTMASLPPLPSLAPQSAQPLSESESQSQQQLHNSSLQIQSQPQSQPQSQTHPLSQPQVQQQSPLQQEPQHQEPQPVQVKQEHQQQDQLPEQQPEEPQQVLQQQLQQYIVPQSNLDSNTLSGNDFCKVDEIFELMAEELLRRKRKIFDRYRFIVLKQSMDIVPLSEQVMIEKIFVNDEKDLLGKERDLLARGEALDRPESEAKLAIESILDPTEQVMIDKILVNEEKDLLERERQLVARGEALARMPESEATLAIESILDPSEESETNE</sequence>
<feature type="domain" description="GLTSCR protein conserved" evidence="2">
    <location>
        <begin position="998"/>
        <end position="1062"/>
    </location>
</feature>
<feature type="compositionally biased region" description="Polar residues" evidence="1">
    <location>
        <begin position="135"/>
        <end position="149"/>
    </location>
</feature>
<feature type="compositionally biased region" description="Low complexity" evidence="1">
    <location>
        <begin position="444"/>
        <end position="460"/>
    </location>
</feature>
<feature type="compositionally biased region" description="Polar residues" evidence="1">
    <location>
        <begin position="93"/>
        <end position="117"/>
    </location>
</feature>
<dbReference type="EMBL" id="JAIFTH010000245">
    <property type="protein sequence ID" value="KAG9510062.1"/>
    <property type="molecule type" value="Genomic_DNA"/>
</dbReference>
<feature type="region of interest" description="Disordered" evidence="1">
    <location>
        <begin position="90"/>
        <end position="117"/>
    </location>
</feature>
<organism evidence="3 4">
    <name type="scientific">Fragariocoptes setiger</name>
    <dbReference type="NCBI Taxonomy" id="1670756"/>
    <lineage>
        <taxon>Eukaryota</taxon>
        <taxon>Metazoa</taxon>
        <taxon>Ecdysozoa</taxon>
        <taxon>Arthropoda</taxon>
        <taxon>Chelicerata</taxon>
        <taxon>Arachnida</taxon>
        <taxon>Acari</taxon>
        <taxon>Acariformes</taxon>
        <taxon>Trombidiformes</taxon>
        <taxon>Prostigmata</taxon>
        <taxon>Eupodina</taxon>
        <taxon>Eriophyoidea</taxon>
        <taxon>Phytoptidae</taxon>
        <taxon>Fragariocoptes</taxon>
    </lineage>
</organism>
<feature type="compositionally biased region" description="Low complexity" evidence="1">
    <location>
        <begin position="580"/>
        <end position="643"/>
    </location>
</feature>
<evidence type="ECO:0000259" key="2">
    <source>
        <dbReference type="Pfam" id="PF15249"/>
    </source>
</evidence>
<name>A0ABQ7S9I1_9ACAR</name>
<feature type="region of interest" description="Disordered" evidence="1">
    <location>
        <begin position="577"/>
        <end position="648"/>
    </location>
</feature>
<feature type="compositionally biased region" description="Low complexity" evidence="1">
    <location>
        <begin position="962"/>
        <end position="979"/>
    </location>
</feature>
<reference evidence="3 4" key="1">
    <citation type="submission" date="2020-10" db="EMBL/GenBank/DDBJ databases">
        <authorList>
            <person name="Klimov P.B."/>
            <person name="Dyachkov S.M."/>
            <person name="Chetverikov P.E."/>
        </authorList>
    </citation>
    <scope>NUCLEOTIDE SEQUENCE [LARGE SCALE GENOMIC DNA]</scope>
    <source>
        <strain evidence="3">BMOC 18-1129-001#AD2665</strain>
        <tissue evidence="3">Entire mites</tissue>
    </source>
</reference>
<feature type="compositionally biased region" description="Low complexity" evidence="1">
    <location>
        <begin position="311"/>
        <end position="324"/>
    </location>
</feature>
<feature type="compositionally biased region" description="Low complexity" evidence="1">
    <location>
        <begin position="165"/>
        <end position="177"/>
    </location>
</feature>
<feature type="compositionally biased region" description="Polar residues" evidence="1">
    <location>
        <begin position="236"/>
        <end position="249"/>
    </location>
</feature>
<feature type="region of interest" description="Disordered" evidence="1">
    <location>
        <begin position="135"/>
        <end position="179"/>
    </location>
</feature>
<comment type="caution">
    <text evidence="3">The sequence shown here is derived from an EMBL/GenBank/DDBJ whole genome shotgun (WGS) entry which is preliminary data.</text>
</comment>
<feature type="compositionally biased region" description="Low complexity" evidence="1">
    <location>
        <begin position="482"/>
        <end position="492"/>
    </location>
</feature>
<evidence type="ECO:0000313" key="4">
    <source>
        <dbReference type="Proteomes" id="UP000825002"/>
    </source>
</evidence>
<feature type="compositionally biased region" description="Polar residues" evidence="1">
    <location>
        <begin position="461"/>
        <end position="477"/>
    </location>
</feature>
<evidence type="ECO:0000313" key="3">
    <source>
        <dbReference type="EMBL" id="KAG9510062.1"/>
    </source>
</evidence>
<feature type="region of interest" description="Disordered" evidence="1">
    <location>
        <begin position="438"/>
        <end position="492"/>
    </location>
</feature>
<protein>
    <submittedName>
        <fullName evidence="3">BRD4-interacting chromatin-remodeling complex-associated protein</fullName>
    </submittedName>
</protein>
<feature type="compositionally biased region" description="Polar residues" evidence="1">
    <location>
        <begin position="769"/>
        <end position="779"/>
    </location>
</feature>
<feature type="compositionally biased region" description="Low complexity" evidence="1">
    <location>
        <begin position="780"/>
        <end position="791"/>
    </location>
</feature>